<feature type="transmembrane region" description="Helical" evidence="1">
    <location>
        <begin position="261"/>
        <end position="283"/>
    </location>
</feature>
<gene>
    <name evidence="2" type="ORF">A4H97_03820</name>
</gene>
<name>A0A1V9EXW0_9BACT</name>
<feature type="transmembrane region" description="Helical" evidence="1">
    <location>
        <begin position="122"/>
        <end position="143"/>
    </location>
</feature>
<accession>A0A1V9EXW0</accession>
<dbReference type="STRING" id="354355.SAMN05660816_00174"/>
<evidence type="ECO:0000313" key="3">
    <source>
        <dbReference type="Proteomes" id="UP000192610"/>
    </source>
</evidence>
<evidence type="ECO:0008006" key="4">
    <source>
        <dbReference type="Google" id="ProtNLM"/>
    </source>
</evidence>
<dbReference type="AlphaFoldDB" id="A0A1V9EXW0"/>
<evidence type="ECO:0000313" key="2">
    <source>
        <dbReference type="EMBL" id="OQP50961.1"/>
    </source>
</evidence>
<dbReference type="Pfam" id="PF12679">
    <property type="entry name" value="ABC2_membrane_2"/>
    <property type="match status" value="1"/>
</dbReference>
<dbReference type="OrthoDB" id="9814570at2"/>
<feature type="transmembrane region" description="Helical" evidence="1">
    <location>
        <begin position="61"/>
        <end position="86"/>
    </location>
</feature>
<keyword evidence="3" id="KW-1185">Reference proteome</keyword>
<dbReference type="PANTHER" id="PTHR37305:SF1">
    <property type="entry name" value="MEMBRANE PROTEIN"/>
    <property type="match status" value="1"/>
</dbReference>
<dbReference type="Proteomes" id="UP000192610">
    <property type="component" value="Unassembled WGS sequence"/>
</dbReference>
<keyword evidence="1" id="KW-0472">Membrane</keyword>
<feature type="transmembrane region" description="Helical" evidence="1">
    <location>
        <begin position="200"/>
        <end position="222"/>
    </location>
</feature>
<dbReference type="GO" id="GO:0005886">
    <property type="term" value="C:plasma membrane"/>
    <property type="evidence" value="ECO:0007669"/>
    <property type="project" value="UniProtKB-SubCell"/>
</dbReference>
<reference evidence="3" key="1">
    <citation type="submission" date="2016-04" db="EMBL/GenBank/DDBJ databases">
        <authorList>
            <person name="Chen L."/>
            <person name="Zhuang W."/>
            <person name="Wang G."/>
        </authorList>
    </citation>
    <scope>NUCLEOTIDE SEQUENCE [LARGE SCALE GENOMIC DNA]</scope>
    <source>
        <strain evidence="3">17621</strain>
    </source>
</reference>
<feature type="transmembrane region" description="Helical" evidence="1">
    <location>
        <begin position="164"/>
        <end position="188"/>
    </location>
</feature>
<protein>
    <recommendedName>
        <fullName evidence="4">ABC transporter permease</fullName>
    </recommendedName>
</protein>
<dbReference type="PANTHER" id="PTHR37305">
    <property type="entry name" value="INTEGRAL MEMBRANE PROTEIN-RELATED"/>
    <property type="match status" value="1"/>
</dbReference>
<keyword evidence="1" id="KW-0812">Transmembrane</keyword>
<organism evidence="2 3">
    <name type="scientific">Niastella yeongjuensis</name>
    <dbReference type="NCBI Taxonomy" id="354355"/>
    <lineage>
        <taxon>Bacteria</taxon>
        <taxon>Pseudomonadati</taxon>
        <taxon>Bacteroidota</taxon>
        <taxon>Chitinophagia</taxon>
        <taxon>Chitinophagales</taxon>
        <taxon>Chitinophagaceae</taxon>
        <taxon>Niastella</taxon>
    </lineage>
</organism>
<keyword evidence="1" id="KW-1133">Transmembrane helix</keyword>
<sequence length="290" mass="32050">MWTLLQIELFKIFKRPRTYIAFVAIAAIVVLIQLALYLDGKTYVNFMLQSIERFNVEGKMLNGYFVCYFILQTLLIHVPLLIALVGGDMIAGEANMGTLRLLISKPINRSTLLISKFLASTIYTLLLLVWMAILSLLISLIVFGPGDLMVFQSQVIIQIPRSDVFWRYVAAFGFAAIAMTTVAALSFFLSLFAENSIGPIVAAMSIVIVCTILTTMDLPLFLSMKPYLFTSHMLGWKGFFDIKASASGSAVLGSIQNLPGILKSALILVGHIIFFVGATVVIFRKKDVLS</sequence>
<comment type="caution">
    <text evidence="2">The sequence shown here is derived from an EMBL/GenBank/DDBJ whole genome shotgun (WGS) entry which is preliminary data.</text>
</comment>
<feature type="transmembrane region" description="Helical" evidence="1">
    <location>
        <begin position="20"/>
        <end position="40"/>
    </location>
</feature>
<dbReference type="RefSeq" id="WP_081199536.1">
    <property type="nucleotide sequence ID" value="NZ_FOCZ01000001.1"/>
</dbReference>
<dbReference type="EMBL" id="LVXG01000012">
    <property type="protein sequence ID" value="OQP50961.1"/>
    <property type="molecule type" value="Genomic_DNA"/>
</dbReference>
<evidence type="ECO:0000256" key="1">
    <source>
        <dbReference type="SAM" id="Phobius"/>
    </source>
</evidence>
<dbReference type="GO" id="GO:0140359">
    <property type="term" value="F:ABC-type transporter activity"/>
    <property type="evidence" value="ECO:0007669"/>
    <property type="project" value="InterPro"/>
</dbReference>
<proteinExistence type="predicted"/>